<dbReference type="STRING" id="441103.TRN7648_02066"/>
<evidence type="ECO:0000256" key="1">
    <source>
        <dbReference type="SAM" id="MobiDB-lite"/>
    </source>
</evidence>
<reference evidence="2 3" key="1">
    <citation type="submission" date="2015-09" db="EMBL/GenBank/DDBJ databases">
        <authorList>
            <consortium name="Swine Surveillance"/>
        </authorList>
    </citation>
    <scope>NUCLEOTIDE SEQUENCE [LARGE SCALE GENOMIC DNA]</scope>
    <source>
        <strain evidence="2 3">CECT 7648</strain>
    </source>
</reference>
<feature type="region of interest" description="Disordered" evidence="1">
    <location>
        <begin position="93"/>
        <end position="133"/>
    </location>
</feature>
<dbReference type="Proteomes" id="UP000054935">
    <property type="component" value="Unassembled WGS sequence"/>
</dbReference>
<organism evidence="2 3">
    <name type="scientific">Tropicibacter naphthalenivorans</name>
    <dbReference type="NCBI Taxonomy" id="441103"/>
    <lineage>
        <taxon>Bacteria</taxon>
        <taxon>Pseudomonadati</taxon>
        <taxon>Pseudomonadota</taxon>
        <taxon>Alphaproteobacteria</taxon>
        <taxon>Rhodobacterales</taxon>
        <taxon>Roseobacteraceae</taxon>
        <taxon>Tropicibacter</taxon>
    </lineage>
</organism>
<sequence>MLVLTLSQSGTWEMWLNTNQGGRFGGGVVDIGKASVDAQFGFDSGVAMREISAAEIPLIKAGREFGVQINGDGPMKYWSLTGSTAAMLKAEECGQRPGQSRGALAACPDQAAGQHAGHPVRHGQRRKRDRQLQDGLYPDVSLHLYRRGAGRGL</sequence>
<accession>A0A0P1GAS6</accession>
<evidence type="ECO:0000313" key="2">
    <source>
        <dbReference type="EMBL" id="CUH78603.1"/>
    </source>
</evidence>
<protein>
    <submittedName>
        <fullName evidence="2">Uncharacterized protein</fullName>
    </submittedName>
</protein>
<keyword evidence="3" id="KW-1185">Reference proteome</keyword>
<evidence type="ECO:0000313" key="3">
    <source>
        <dbReference type="Proteomes" id="UP000054935"/>
    </source>
</evidence>
<proteinExistence type="predicted"/>
<name>A0A0P1GAS6_9RHOB</name>
<gene>
    <name evidence="2" type="ORF">TRN7648_02066</name>
</gene>
<dbReference type="EMBL" id="CYSE01000003">
    <property type="protein sequence ID" value="CUH78603.1"/>
    <property type="molecule type" value="Genomic_DNA"/>
</dbReference>
<dbReference type="AlphaFoldDB" id="A0A0P1GAS6"/>
<feature type="compositionally biased region" description="Basic residues" evidence="1">
    <location>
        <begin position="118"/>
        <end position="129"/>
    </location>
</feature>